<gene>
    <name evidence="9" type="primary">corC</name>
    <name evidence="9" type="ordered locus">SNE_A09050</name>
</gene>
<dbReference type="OrthoDB" id="9798188at2"/>
<evidence type="ECO:0000256" key="4">
    <source>
        <dbReference type="ARBA" id="ARBA00022737"/>
    </source>
</evidence>
<dbReference type="STRING" id="331113.SNE_A09050"/>
<reference key="1">
    <citation type="journal article" date="2011" name="Mol. Biol. Evol.">
        <title>Unity in variety -- the pan-genome of the Chlamydiae.</title>
        <authorList>
            <person name="Collingro A."/>
            <person name="Tischler P."/>
            <person name="Weinmaier T."/>
            <person name="Penz T."/>
            <person name="Heinz E."/>
            <person name="Brunham R.C."/>
            <person name="Read T.D."/>
            <person name="Bavoil P.M."/>
            <person name="Sachse K."/>
            <person name="Kahane S."/>
            <person name="Friedman M.G."/>
            <person name="Rattei T."/>
            <person name="Myers G.S.A."/>
            <person name="Horn M."/>
        </authorList>
    </citation>
    <scope>NUCLEOTIDE SEQUENCE</scope>
    <source>
        <strain>Z</strain>
    </source>
</reference>
<keyword evidence="10" id="KW-1185">Reference proteome</keyword>
<evidence type="ECO:0000256" key="5">
    <source>
        <dbReference type="ARBA" id="ARBA00023122"/>
    </source>
</evidence>
<evidence type="ECO:0000256" key="7">
    <source>
        <dbReference type="SAM" id="Phobius"/>
    </source>
</evidence>
<dbReference type="EMBL" id="FR872582">
    <property type="protein sequence ID" value="CCB88782.1"/>
    <property type="molecule type" value="Genomic_DNA"/>
</dbReference>
<dbReference type="SMART" id="SM00116">
    <property type="entry name" value="CBS"/>
    <property type="match status" value="2"/>
</dbReference>
<dbReference type="GO" id="GO:0005886">
    <property type="term" value="C:plasma membrane"/>
    <property type="evidence" value="ECO:0007669"/>
    <property type="project" value="UniProtKB-SubCell"/>
</dbReference>
<dbReference type="Pfam" id="PF00571">
    <property type="entry name" value="CBS"/>
    <property type="match status" value="2"/>
</dbReference>
<feature type="domain" description="CBS" evidence="8">
    <location>
        <begin position="213"/>
        <end position="274"/>
    </location>
</feature>
<dbReference type="Gene3D" id="3.30.465.10">
    <property type="match status" value="1"/>
</dbReference>
<keyword evidence="7" id="KW-0812">Transmembrane</keyword>
<dbReference type="PANTHER" id="PTHR22777">
    <property type="entry name" value="HEMOLYSIN-RELATED"/>
    <property type="match status" value="1"/>
</dbReference>
<feature type="transmembrane region" description="Helical" evidence="7">
    <location>
        <begin position="6"/>
        <end position="23"/>
    </location>
</feature>
<dbReference type="CDD" id="cd04590">
    <property type="entry name" value="CBS_pair_CorC_HlyC_assoc"/>
    <property type="match status" value="1"/>
</dbReference>
<accession>F8L4U3</accession>
<evidence type="ECO:0000256" key="2">
    <source>
        <dbReference type="ARBA" id="ARBA00006337"/>
    </source>
</evidence>
<dbReference type="PANTHER" id="PTHR22777:SF32">
    <property type="entry name" value="UPF0053 INNER MEMBRANE PROTEIN YFJD"/>
    <property type="match status" value="1"/>
</dbReference>
<feature type="transmembrane region" description="Helical" evidence="7">
    <location>
        <begin position="130"/>
        <end position="154"/>
    </location>
</feature>
<dbReference type="eggNOG" id="COG1253">
    <property type="taxonomic scope" value="Bacteria"/>
</dbReference>
<evidence type="ECO:0000313" key="10">
    <source>
        <dbReference type="Proteomes" id="UP000000496"/>
    </source>
</evidence>
<comment type="similarity">
    <text evidence="2">Belongs to the UPF0053 family.</text>
</comment>
<dbReference type="SUPFAM" id="SSF54631">
    <property type="entry name" value="CBS-domain pair"/>
    <property type="match status" value="1"/>
</dbReference>
<dbReference type="Pfam" id="PF03471">
    <property type="entry name" value="CorC_HlyC"/>
    <property type="match status" value="1"/>
</dbReference>
<dbReference type="InterPro" id="IPR044751">
    <property type="entry name" value="Ion_transp-like_CBS"/>
</dbReference>
<dbReference type="FunFam" id="3.10.580.10:FF:000002">
    <property type="entry name" value="Magnesium/cobalt efflux protein CorC"/>
    <property type="match status" value="1"/>
</dbReference>
<dbReference type="HOGENOM" id="CLU_015237_4_2_0"/>
<evidence type="ECO:0000256" key="6">
    <source>
        <dbReference type="PROSITE-ProRule" id="PRU00703"/>
    </source>
</evidence>
<dbReference type="InterPro" id="IPR005170">
    <property type="entry name" value="Transptr-assoc_dom"/>
</dbReference>
<feature type="transmembrane region" description="Helical" evidence="7">
    <location>
        <begin position="72"/>
        <end position="90"/>
    </location>
</feature>
<keyword evidence="5 6" id="KW-0129">CBS domain</keyword>
<dbReference type="SUPFAM" id="SSF56176">
    <property type="entry name" value="FAD-binding/transporter-associated domain-like"/>
    <property type="match status" value="1"/>
</dbReference>
<proteinExistence type="inferred from homology"/>
<dbReference type="SMART" id="SM01091">
    <property type="entry name" value="CorC_HlyC"/>
    <property type="match status" value="1"/>
</dbReference>
<dbReference type="InterPro" id="IPR000644">
    <property type="entry name" value="CBS_dom"/>
</dbReference>
<evidence type="ECO:0000256" key="3">
    <source>
        <dbReference type="ARBA" id="ARBA00022475"/>
    </source>
</evidence>
<evidence type="ECO:0000313" key="9">
    <source>
        <dbReference type="EMBL" id="CCB88782.1"/>
    </source>
</evidence>
<dbReference type="InterPro" id="IPR036318">
    <property type="entry name" value="FAD-bd_PCMH-like_sf"/>
</dbReference>
<dbReference type="InterPro" id="IPR046342">
    <property type="entry name" value="CBS_dom_sf"/>
</dbReference>
<comment type="subcellular location">
    <subcellularLocation>
        <location evidence="1">Cell membrane</location>
        <topology evidence="1">Multi-pass membrane protein</topology>
    </subcellularLocation>
</comment>
<reference evidence="9 10" key="2">
    <citation type="journal article" date="2011" name="Mol. Biol. Evol.">
        <title>Unity in variety--the pan-genome of the Chlamydiae.</title>
        <authorList>
            <person name="Collingro A."/>
            <person name="Tischler P."/>
            <person name="Weinmaier T."/>
            <person name="Penz T."/>
            <person name="Heinz E."/>
            <person name="Brunham R.C."/>
            <person name="Read T.D."/>
            <person name="Bavoil P.M."/>
            <person name="Sachse K."/>
            <person name="Kahane S."/>
            <person name="Friedman M.G."/>
            <person name="Rattei T."/>
            <person name="Myers G.S."/>
            <person name="Horn M."/>
        </authorList>
    </citation>
    <scope>NUCLEOTIDE SEQUENCE [LARGE SCALE GENOMIC DNA]</scope>
    <source>
        <strain evidence="10">ATCC VR-1471 / Z</strain>
    </source>
</reference>
<evidence type="ECO:0000259" key="8">
    <source>
        <dbReference type="PROSITE" id="PS51371"/>
    </source>
</evidence>
<dbReference type="PROSITE" id="PS51371">
    <property type="entry name" value="CBS"/>
    <property type="match status" value="2"/>
</dbReference>
<dbReference type="Proteomes" id="UP000000496">
    <property type="component" value="Chromosome gsn.131"/>
</dbReference>
<dbReference type="InterPro" id="IPR016169">
    <property type="entry name" value="FAD-bd_PCMH_sub2"/>
</dbReference>
<evidence type="ECO:0000256" key="1">
    <source>
        <dbReference type="ARBA" id="ARBA00004651"/>
    </source>
</evidence>
<dbReference type="Gene3D" id="3.10.580.10">
    <property type="entry name" value="CBS-domain"/>
    <property type="match status" value="1"/>
</dbReference>
<dbReference type="AlphaFoldDB" id="F8L4U3"/>
<keyword evidence="4" id="KW-0677">Repeat</keyword>
<protein>
    <submittedName>
        <fullName evidence="9">Magnesium and cobalt efflux protein CorC</fullName>
    </submittedName>
</protein>
<name>F8L4U3_SIMNZ</name>
<feature type="domain" description="CBS" evidence="8">
    <location>
        <begin position="285"/>
        <end position="342"/>
    </location>
</feature>
<keyword evidence="7" id="KW-0472">Membrane</keyword>
<feature type="transmembrane region" description="Helical" evidence="7">
    <location>
        <begin position="102"/>
        <end position="124"/>
    </location>
</feature>
<dbReference type="KEGG" id="sng:SNE_A09050"/>
<keyword evidence="7" id="KW-1133">Transmembrane helix</keyword>
<dbReference type="GO" id="GO:0050660">
    <property type="term" value="F:flavin adenine dinucleotide binding"/>
    <property type="evidence" value="ECO:0007669"/>
    <property type="project" value="InterPro"/>
</dbReference>
<sequence>MIFESFITPLIFLIGISLVTGLTRSLQFLGRIRLKQEFKRKPHYYFFFLTVKRLFPLGKWDSIYYLLSFTKYLLRILFAITCFYYVNFLLFPSEVGIHPWHVTLAIAIAAAIALIMEFIMRYAANISPFGILRFATPISTFFLLLFSPITLFFLKIHKCLFYRNKIAPAKSKVKDKILELVQESELSTLLDPLDRRLITSVASFRDRIVREIMVPRIDIFCLSVNQTVHEAAQKFLSEGYSRIPVYRDTMDNIVGVILYKDVMEYYFNCIEKKETSPLETPLEKLLKPVIYTPETKKISHLLQEIRSQQIHLAIVVDEYGGTEGIVTIEDILEELVGEIADEYDIIDEEKLYVPYPAGGWIVDAKMTIIDIEKELGIFIPQSPEYDTLGGFVFHRAGTIPSKGWKIHSDNFDLEVLSSSARSLEKIILIPPGQ</sequence>
<keyword evidence="3" id="KW-1003">Cell membrane</keyword>
<organism evidence="9 10">
    <name type="scientific">Simkania negevensis (strain ATCC VR-1471 / DSM 27360 / Z)</name>
    <dbReference type="NCBI Taxonomy" id="331113"/>
    <lineage>
        <taxon>Bacteria</taxon>
        <taxon>Pseudomonadati</taxon>
        <taxon>Chlamydiota</taxon>
        <taxon>Chlamydiia</taxon>
        <taxon>Parachlamydiales</taxon>
        <taxon>Simkaniaceae</taxon>
        <taxon>Simkania</taxon>
    </lineage>
</organism>
<dbReference type="RefSeq" id="WP_013943249.1">
    <property type="nucleotide sequence ID" value="NC_015713.1"/>
</dbReference>